<dbReference type="InterPro" id="IPR011990">
    <property type="entry name" value="TPR-like_helical_dom_sf"/>
</dbReference>
<reference evidence="3 4" key="1">
    <citation type="submission" date="2019-07" db="EMBL/GenBank/DDBJ databases">
        <authorList>
            <person name="Zhu P."/>
        </authorList>
    </citation>
    <scope>NUCLEOTIDE SEQUENCE [LARGE SCALE GENOMIC DNA]</scope>
    <source>
        <strain evidence="3 4">SSL-25</strain>
    </source>
</reference>
<evidence type="ECO:0000259" key="2">
    <source>
        <dbReference type="PROSITE" id="PS50943"/>
    </source>
</evidence>
<protein>
    <submittedName>
        <fullName evidence="3">Helix-turn-helix transcriptional regulator</fullName>
    </submittedName>
</protein>
<dbReference type="SUPFAM" id="SSF48452">
    <property type="entry name" value="TPR-like"/>
    <property type="match status" value="1"/>
</dbReference>
<keyword evidence="4" id="KW-1185">Reference proteome</keyword>
<dbReference type="PROSITE" id="PS50943">
    <property type="entry name" value="HTH_CROC1"/>
    <property type="match status" value="1"/>
</dbReference>
<feature type="domain" description="HTH cro/C1-type" evidence="2">
    <location>
        <begin position="52"/>
        <end position="113"/>
    </location>
</feature>
<dbReference type="EMBL" id="CP042266">
    <property type="protein sequence ID" value="QDY76961.1"/>
    <property type="molecule type" value="Genomic_DNA"/>
</dbReference>
<dbReference type="GO" id="GO:0003677">
    <property type="term" value="F:DNA binding"/>
    <property type="evidence" value="ECO:0007669"/>
    <property type="project" value="InterPro"/>
</dbReference>
<sequence>MRPPSTNRSQGKPEGEISVERETEGESRVTIGPRSRTRGALMSTTESFGQLLRRLRVQAGRTQEEQAEAVNTASGRDTLTRREISRYETGETVPTKHTVTQIARSCGVAPEVLLNAAAIARSRRKGEMHQGDKPPSPELGTPTVELAAAVSLDFADFIAPWHADDDHVCFLRDSLARIAGQYVCTPVLPLFDDLVGVRDETFGLLRRRQKPHHARELYVLAGASCLLLAHASQNLGNSHAALAQIRTASTCAQQIDHKPLRAWAAATAALIAEWSAQPTRALQLAEKAIALAPAGHSRIRAFAIQARTAARTGDQRAADAALTRMATAQVEHPDTDELVELGGIFTFPPAKQDYYTGTTFSLLGRYEEAEKCATRAVNQYRHGPPAARSYGDEALATIDIALARIRQDDIDTAARRLQPILALPSDQRIQQLALGLRPVTRALEESPALHTSGATDLLDLTRKYQVLGAPALPSL</sequence>
<dbReference type="SUPFAM" id="SSF47413">
    <property type="entry name" value="lambda repressor-like DNA-binding domains"/>
    <property type="match status" value="1"/>
</dbReference>
<dbReference type="AlphaFoldDB" id="A0A5B8JAR2"/>
<feature type="compositionally biased region" description="Polar residues" evidence="1">
    <location>
        <begin position="1"/>
        <end position="10"/>
    </location>
</feature>
<feature type="compositionally biased region" description="Basic and acidic residues" evidence="1">
    <location>
        <begin position="11"/>
        <end position="27"/>
    </location>
</feature>
<organism evidence="3 4">
    <name type="scientific">Streptomyces qinzhouensis</name>
    <dbReference type="NCBI Taxonomy" id="2599401"/>
    <lineage>
        <taxon>Bacteria</taxon>
        <taxon>Bacillati</taxon>
        <taxon>Actinomycetota</taxon>
        <taxon>Actinomycetes</taxon>
        <taxon>Kitasatosporales</taxon>
        <taxon>Streptomycetaceae</taxon>
        <taxon>Streptomyces</taxon>
    </lineage>
</organism>
<dbReference type="KEGG" id="sqz:FQU76_10985"/>
<feature type="region of interest" description="Disordered" evidence="1">
    <location>
        <begin position="60"/>
        <end position="79"/>
    </location>
</feature>
<dbReference type="Gene3D" id="1.25.40.10">
    <property type="entry name" value="Tetratricopeptide repeat domain"/>
    <property type="match status" value="1"/>
</dbReference>
<evidence type="ECO:0000256" key="1">
    <source>
        <dbReference type="SAM" id="MobiDB-lite"/>
    </source>
</evidence>
<gene>
    <name evidence="3" type="ORF">FQU76_10985</name>
</gene>
<evidence type="ECO:0000313" key="4">
    <source>
        <dbReference type="Proteomes" id="UP000320580"/>
    </source>
</evidence>
<dbReference type="SMART" id="SM00530">
    <property type="entry name" value="HTH_XRE"/>
    <property type="match status" value="1"/>
</dbReference>
<dbReference type="Pfam" id="PF13560">
    <property type="entry name" value="HTH_31"/>
    <property type="match status" value="1"/>
</dbReference>
<feature type="region of interest" description="Disordered" evidence="1">
    <location>
        <begin position="1"/>
        <end position="45"/>
    </location>
</feature>
<proteinExistence type="predicted"/>
<dbReference type="OrthoDB" id="3215106at2"/>
<name>A0A5B8JAR2_9ACTN</name>
<dbReference type="CDD" id="cd00093">
    <property type="entry name" value="HTH_XRE"/>
    <property type="match status" value="1"/>
</dbReference>
<dbReference type="Gene3D" id="1.10.260.40">
    <property type="entry name" value="lambda repressor-like DNA-binding domains"/>
    <property type="match status" value="1"/>
</dbReference>
<dbReference type="InterPro" id="IPR010982">
    <property type="entry name" value="Lambda_DNA-bd_dom_sf"/>
</dbReference>
<evidence type="ECO:0000313" key="3">
    <source>
        <dbReference type="EMBL" id="QDY76961.1"/>
    </source>
</evidence>
<accession>A0A5B8JAR2</accession>
<dbReference type="InterPro" id="IPR001387">
    <property type="entry name" value="Cro/C1-type_HTH"/>
</dbReference>
<dbReference type="Proteomes" id="UP000320580">
    <property type="component" value="Chromosome"/>
</dbReference>